<dbReference type="Proteomes" id="UP001165064">
    <property type="component" value="Unassembled WGS sequence"/>
</dbReference>
<evidence type="ECO:0000313" key="1">
    <source>
        <dbReference type="EMBL" id="GME97550.1"/>
    </source>
</evidence>
<accession>A0ACB5TYN6</accession>
<proteinExistence type="predicted"/>
<sequence>MSESHTQLEQLIMASHNTNHNLNSNENSISSNTNIVNTSGNTNNSPLLNTHSGSEDVPVWQPDEDATECPNCNREFTFFFRKHHCRKCGRIFCSDCASIFTTYLPNTYVVSPQSQIFLESPYVPHRTCYDCADELDMIRAALRENNTNQTIPSNHFTTSGQGGTDTNHQTLNIDTNNHLPNHSQRHSGNNLIKDLPYNTMTREVSGTSSVLNVGTSSDNNIMLPLNMTTSDSIATAALNNAHRRDLEAHDQDDENLCPVCGTDLRSFSTTNERESHVNECLLNLEFSGSPDTKRQSNRMLVYTIPWDTNPDSLNLNEDNECHGL</sequence>
<reference evidence="1" key="1">
    <citation type="submission" date="2023-04" db="EMBL/GenBank/DDBJ databases">
        <title>Ambrosiozyma monospora NBRC 10751.</title>
        <authorList>
            <person name="Ichikawa N."/>
            <person name="Sato H."/>
            <person name="Tonouchi N."/>
        </authorList>
    </citation>
    <scope>NUCLEOTIDE SEQUENCE</scope>
    <source>
        <strain evidence="1">NBRC 10751</strain>
    </source>
</reference>
<evidence type="ECO:0000313" key="2">
    <source>
        <dbReference type="Proteomes" id="UP001165064"/>
    </source>
</evidence>
<name>A0ACB5TYN6_AMBMO</name>
<gene>
    <name evidence="1" type="ORF">Amon02_001026900</name>
</gene>
<dbReference type="EMBL" id="BSXS01010156">
    <property type="protein sequence ID" value="GME97550.1"/>
    <property type="molecule type" value="Genomic_DNA"/>
</dbReference>
<organism evidence="1 2">
    <name type="scientific">Ambrosiozyma monospora</name>
    <name type="common">Yeast</name>
    <name type="synonym">Endomycopsis monosporus</name>
    <dbReference type="NCBI Taxonomy" id="43982"/>
    <lineage>
        <taxon>Eukaryota</taxon>
        <taxon>Fungi</taxon>
        <taxon>Dikarya</taxon>
        <taxon>Ascomycota</taxon>
        <taxon>Saccharomycotina</taxon>
        <taxon>Pichiomycetes</taxon>
        <taxon>Pichiales</taxon>
        <taxon>Pichiaceae</taxon>
        <taxon>Ambrosiozyma</taxon>
    </lineage>
</organism>
<keyword evidence="2" id="KW-1185">Reference proteome</keyword>
<protein>
    <submittedName>
        <fullName evidence="1">Unnamed protein product</fullName>
    </submittedName>
</protein>
<comment type="caution">
    <text evidence="1">The sequence shown here is derived from an EMBL/GenBank/DDBJ whole genome shotgun (WGS) entry which is preliminary data.</text>
</comment>